<reference evidence="2 3" key="1">
    <citation type="journal article" date="2016" name="Virology">
        <title>The genomic content and context of auxiliary metabolic genes in marine cyanomyoviruses.</title>
        <authorList>
            <person name="Crummett L.T."/>
            <person name="Puxty R.J."/>
            <person name="Weihe C."/>
            <person name="Marston M.F."/>
            <person name="Martiny J.B."/>
        </authorList>
    </citation>
    <scope>NUCLEOTIDE SEQUENCE [LARGE SCALE GENOMIC DNA]</scope>
    <source>
        <strain evidence="2">0810PA09</strain>
    </source>
</reference>
<dbReference type="KEGG" id="vg:30309956"/>
<accession>A0A1D8KS43</accession>
<evidence type="ECO:0000313" key="3">
    <source>
        <dbReference type="Proteomes" id="UP000204364"/>
    </source>
</evidence>
<protein>
    <submittedName>
        <fullName evidence="2">Uncharacterized protein</fullName>
    </submittedName>
</protein>
<organism evidence="2 3">
    <name type="scientific">Synechococcus phage S-WAM1</name>
    <dbReference type="NCBI Taxonomy" id="1815521"/>
    <lineage>
        <taxon>Viruses</taxon>
        <taxon>Duplodnaviria</taxon>
        <taxon>Heunggongvirae</taxon>
        <taxon>Uroviricota</taxon>
        <taxon>Caudoviricetes</taxon>
        <taxon>Pantevenvirales</taxon>
        <taxon>Kyanoviridae</taxon>
        <taxon>Sokavirus</taxon>
        <taxon>Sokavirus swam1</taxon>
    </lineage>
</organism>
<dbReference type="RefSeq" id="YP_009324992.1">
    <property type="nucleotide sequence ID" value="NC_031944.1"/>
</dbReference>
<sequence>MNTPNWQHHSKKEAKRTLKPQALRQAKKRRAALKAKLLAASVVLVGAASPAQAVTWGEFWEPFTGDRHHHHVERHYYHPAPPPPRMCRRKQVVDTWVEPTPFYPGYWSQRIRWTWEPCHRHRHRYDH</sequence>
<keyword evidence="3" id="KW-1185">Reference proteome</keyword>
<name>A0A1D8KS43_9CAUD</name>
<dbReference type="GeneID" id="30309956"/>
<evidence type="ECO:0000256" key="1">
    <source>
        <dbReference type="SAM" id="MobiDB-lite"/>
    </source>
</evidence>
<proteinExistence type="predicted"/>
<dbReference type="Proteomes" id="UP000204364">
    <property type="component" value="Segment"/>
</dbReference>
<evidence type="ECO:0000313" key="2">
    <source>
        <dbReference type="EMBL" id="AOV61476.1"/>
    </source>
</evidence>
<feature type="region of interest" description="Disordered" evidence="1">
    <location>
        <begin position="1"/>
        <end position="22"/>
    </location>
</feature>
<gene>
    <name evidence="2" type="ORF">P090810_002</name>
</gene>
<feature type="compositionally biased region" description="Basic residues" evidence="1">
    <location>
        <begin position="8"/>
        <end position="18"/>
    </location>
</feature>
<dbReference type="EMBL" id="KU686210">
    <property type="protein sequence ID" value="AOV61476.1"/>
    <property type="molecule type" value="Genomic_DNA"/>
</dbReference>